<proteinExistence type="predicted"/>
<evidence type="ECO:0000256" key="1">
    <source>
        <dbReference type="SAM" id="Phobius"/>
    </source>
</evidence>
<keyword evidence="1" id="KW-1133">Transmembrane helix</keyword>
<evidence type="ECO:0000313" key="3">
    <source>
        <dbReference type="Proteomes" id="UP000654075"/>
    </source>
</evidence>
<dbReference type="PANTHER" id="PTHR31303">
    <property type="entry name" value="CTP-DEPENDENT DIACYLGLYCEROL KINASE 1"/>
    <property type="match status" value="1"/>
</dbReference>
<organism evidence="2 3">
    <name type="scientific">Polarella glacialis</name>
    <name type="common">Dinoflagellate</name>
    <dbReference type="NCBI Taxonomy" id="89957"/>
    <lineage>
        <taxon>Eukaryota</taxon>
        <taxon>Sar</taxon>
        <taxon>Alveolata</taxon>
        <taxon>Dinophyceae</taxon>
        <taxon>Suessiales</taxon>
        <taxon>Suessiaceae</taxon>
        <taxon>Polarella</taxon>
    </lineage>
</organism>
<dbReference type="AlphaFoldDB" id="A0A813F044"/>
<evidence type="ECO:0000313" key="2">
    <source>
        <dbReference type="EMBL" id="CAE8603795.1"/>
    </source>
</evidence>
<name>A0A813F044_POLGL</name>
<keyword evidence="1" id="KW-0472">Membrane</keyword>
<dbReference type="PANTHER" id="PTHR31303:SF1">
    <property type="entry name" value="CTP-DEPENDENT DIACYLGLYCEROL KINASE 1"/>
    <property type="match status" value="1"/>
</dbReference>
<reference evidence="2" key="1">
    <citation type="submission" date="2021-02" db="EMBL/GenBank/DDBJ databases">
        <authorList>
            <person name="Dougan E. K."/>
            <person name="Rhodes N."/>
            <person name="Thang M."/>
            <person name="Chan C."/>
        </authorList>
    </citation>
    <scope>NUCLEOTIDE SEQUENCE</scope>
</reference>
<dbReference type="OrthoDB" id="5673at2759"/>
<protein>
    <recommendedName>
        <fullName evidence="4">Dolichol kinase</fullName>
    </recommendedName>
</protein>
<feature type="transmembrane region" description="Helical" evidence="1">
    <location>
        <begin position="253"/>
        <end position="271"/>
    </location>
</feature>
<dbReference type="GO" id="GO:0004143">
    <property type="term" value="F:ATP-dependent diacylglycerol kinase activity"/>
    <property type="evidence" value="ECO:0007669"/>
    <property type="project" value="InterPro"/>
</dbReference>
<gene>
    <name evidence="2" type="ORF">PGLA1383_LOCUS21997</name>
</gene>
<dbReference type="Proteomes" id="UP000654075">
    <property type="component" value="Unassembled WGS sequence"/>
</dbReference>
<keyword evidence="1" id="KW-0812">Transmembrane</keyword>
<dbReference type="EMBL" id="CAJNNV010015798">
    <property type="protein sequence ID" value="CAE8603795.1"/>
    <property type="molecule type" value="Genomic_DNA"/>
</dbReference>
<dbReference type="InterPro" id="IPR037997">
    <property type="entry name" value="Dgk1-like"/>
</dbReference>
<comment type="caution">
    <text evidence="2">The sequence shown here is derived from an EMBL/GenBank/DDBJ whole genome shotgun (WGS) entry which is preliminary data.</text>
</comment>
<feature type="transmembrane region" description="Helical" evidence="1">
    <location>
        <begin position="209"/>
        <end position="233"/>
    </location>
</feature>
<feature type="transmembrane region" description="Helical" evidence="1">
    <location>
        <begin position="168"/>
        <end position="188"/>
    </location>
</feature>
<evidence type="ECO:0008006" key="4">
    <source>
        <dbReference type="Google" id="ProtNLM"/>
    </source>
</evidence>
<keyword evidence="3" id="KW-1185">Reference proteome</keyword>
<sequence>MQLAFTIAAAVLVGAVLVAVFDPWRWGEGPEAVALGNRLFGTLQVGAICGTVIGLQYGVAGMDSLTRVGKRLNLQRKVQHVASGVIILFLFHVLPLQTSQLALGASVVAFALVQLARHLSTEMDEQFLALFGPMLKEEERQGIRPPAAVHFLTGCFLCSVTFPRQLAVLGMMTSTFADPLAAVGGLCLGGPQLFGRSNKTLSGSATCCLAGGALAAAALDAVAACLACGAAAALSEFSGGIWWYLDDNLTASFGTGLVLSGAGAALASVGFESPAFNVILR</sequence>
<feature type="transmembrane region" description="Helical" evidence="1">
    <location>
        <begin position="43"/>
        <end position="66"/>
    </location>
</feature>
<accession>A0A813F044</accession>
<feature type="transmembrane region" description="Helical" evidence="1">
    <location>
        <begin position="78"/>
        <end position="95"/>
    </location>
</feature>